<keyword evidence="3 5" id="KW-1133">Transmembrane helix</keyword>
<dbReference type="InterPro" id="IPR023352">
    <property type="entry name" value="MAPEG-like_dom_sf"/>
</dbReference>
<evidence type="ECO:0000256" key="5">
    <source>
        <dbReference type="SAM" id="Phobius"/>
    </source>
</evidence>
<dbReference type="SUPFAM" id="SSF161084">
    <property type="entry name" value="MAPEG domain-like"/>
    <property type="match status" value="1"/>
</dbReference>
<dbReference type="Gene3D" id="1.20.120.550">
    <property type="entry name" value="Membrane associated eicosanoid/glutathione metabolism-like domain"/>
    <property type="match status" value="1"/>
</dbReference>
<dbReference type="AlphaFoldDB" id="A0A2V2L857"/>
<dbReference type="Pfam" id="PF01124">
    <property type="entry name" value="MAPEG"/>
    <property type="match status" value="1"/>
</dbReference>
<proteinExistence type="predicted"/>
<keyword evidence="7" id="KW-1185">Reference proteome</keyword>
<dbReference type="PANTHER" id="PTHR35371">
    <property type="entry name" value="INNER MEMBRANE PROTEIN"/>
    <property type="match status" value="1"/>
</dbReference>
<comment type="caution">
    <text evidence="6">The sequence shown here is derived from an EMBL/GenBank/DDBJ whole genome shotgun (WGS) entry which is preliminary data.</text>
</comment>
<evidence type="ECO:0000256" key="4">
    <source>
        <dbReference type="ARBA" id="ARBA00023136"/>
    </source>
</evidence>
<protein>
    <recommendedName>
        <fullName evidence="8">MAPEG family protein</fullName>
    </recommendedName>
</protein>
<dbReference type="InterPro" id="IPR001129">
    <property type="entry name" value="Membr-assoc_MAPEG"/>
</dbReference>
<dbReference type="PANTHER" id="PTHR35371:SF1">
    <property type="entry name" value="BLR7753 PROTEIN"/>
    <property type="match status" value="1"/>
</dbReference>
<dbReference type="GO" id="GO:0016020">
    <property type="term" value="C:membrane"/>
    <property type="evidence" value="ECO:0007669"/>
    <property type="project" value="UniProtKB-SubCell"/>
</dbReference>
<gene>
    <name evidence="6" type="ORF">DKT77_17535</name>
</gene>
<organism evidence="6 7">
    <name type="scientific">Meridianimarinicoccus roseus</name>
    <dbReference type="NCBI Taxonomy" id="2072018"/>
    <lineage>
        <taxon>Bacteria</taxon>
        <taxon>Pseudomonadati</taxon>
        <taxon>Pseudomonadota</taxon>
        <taxon>Alphaproteobacteria</taxon>
        <taxon>Rhodobacterales</taxon>
        <taxon>Paracoccaceae</taxon>
        <taxon>Meridianimarinicoccus</taxon>
    </lineage>
</organism>
<evidence type="ECO:0000313" key="6">
    <source>
        <dbReference type="EMBL" id="PWR01365.1"/>
    </source>
</evidence>
<evidence type="ECO:0000313" key="7">
    <source>
        <dbReference type="Proteomes" id="UP000245680"/>
    </source>
</evidence>
<reference evidence="6 7" key="1">
    <citation type="submission" date="2018-05" db="EMBL/GenBank/DDBJ databases">
        <title>Rhodobacteraceae gen. nov., sp. nov. isolated from sea water.</title>
        <authorList>
            <person name="Ren Y."/>
        </authorList>
    </citation>
    <scope>NUCLEOTIDE SEQUENCE [LARGE SCALE GENOMIC DNA]</scope>
    <source>
        <strain evidence="6 7">TG-679</strain>
    </source>
</reference>
<evidence type="ECO:0000256" key="2">
    <source>
        <dbReference type="ARBA" id="ARBA00022692"/>
    </source>
</evidence>
<dbReference type="OrthoDB" id="7743618at2"/>
<sequence length="133" mass="14219">MTPELTVLALSALLLLIQLGWMAVRANLECGSGYFLSPRDRPPNKMPGTGTMRLKRAYENHIEGLLPFAAAVTVVTLADTGGALTAACAWAYLAARVLYVPAYFLGWAPWRSVFFAVGYLATGLMLIAALLGG</sequence>
<dbReference type="EMBL" id="QGKU01000052">
    <property type="protein sequence ID" value="PWR01365.1"/>
    <property type="molecule type" value="Genomic_DNA"/>
</dbReference>
<dbReference type="RefSeq" id="WP_109812974.1">
    <property type="nucleotide sequence ID" value="NZ_QGKU01000052.1"/>
</dbReference>
<evidence type="ECO:0000256" key="3">
    <source>
        <dbReference type="ARBA" id="ARBA00022989"/>
    </source>
</evidence>
<name>A0A2V2L857_9RHOB</name>
<accession>A0A2V2L857</accession>
<keyword evidence="4 5" id="KW-0472">Membrane</keyword>
<evidence type="ECO:0000256" key="1">
    <source>
        <dbReference type="ARBA" id="ARBA00004370"/>
    </source>
</evidence>
<evidence type="ECO:0008006" key="8">
    <source>
        <dbReference type="Google" id="ProtNLM"/>
    </source>
</evidence>
<dbReference type="Proteomes" id="UP000245680">
    <property type="component" value="Unassembled WGS sequence"/>
</dbReference>
<comment type="subcellular location">
    <subcellularLocation>
        <location evidence="1">Membrane</location>
    </subcellularLocation>
</comment>
<keyword evidence="2 5" id="KW-0812">Transmembrane</keyword>
<feature type="transmembrane region" description="Helical" evidence="5">
    <location>
        <begin position="113"/>
        <end position="132"/>
    </location>
</feature>